<dbReference type="OrthoDB" id="2689725at2759"/>
<dbReference type="EMBL" id="KE504204">
    <property type="protein sequence ID" value="EPS95594.1"/>
    <property type="molecule type" value="Genomic_DNA"/>
</dbReference>
<protein>
    <recommendedName>
        <fullName evidence="4">CxC1-like cysteine cluster associated with KDZ transposases domain-containing protein</fullName>
    </recommendedName>
</protein>
<proteinExistence type="predicted"/>
<dbReference type="AlphaFoldDB" id="S8FAI0"/>
<dbReference type="Pfam" id="PF18758">
    <property type="entry name" value="KDZ"/>
    <property type="match status" value="1"/>
</dbReference>
<evidence type="ECO:0008006" key="4">
    <source>
        <dbReference type="Google" id="ProtNLM"/>
    </source>
</evidence>
<feature type="region of interest" description="Disordered" evidence="1">
    <location>
        <begin position="240"/>
        <end position="274"/>
    </location>
</feature>
<sequence length="843" mass="96469">MSSLLGQVLEERVAPDARETPVYSAFEAWSRRKKGRGKGLLQLFVFDSLNLPVFDLFTLATTVHVVRPQNASSEARCIVAAGYLGVSPLRPNLAISLKTLEHLRNIRRFEASYSIEAFARLLCYDYKIPYRRRYRTLLADAFEVYLLIVRGVEQRVCSVLGREAPNWRAMYGCPACGYDLEGELPSRWQRMFCIDGNNSLKRLRPLGKRAAGDTRVFTYSDYYLPGDYVDSFANEVQSRKLPAEHSANSEEVPPNDRPQIADDDDTYPVDGVSDDSPLKTCTQNWKAAASEEKKRTWGIFEETGIFASACPHGFVLWITDMVRSGELAKYALAMTGKALETFPGALLEAYDIGCSYAGIIARSRLGEEFTNRRCFSCVNAFHGYTLISGVSTHNYACQTRNHPNIIEGMGLEDLETLERIFSGSNHLATVTRYATAYRRRLLINEYFKDWDEEKYANLSQFIYDNFWQADAVIQDNSGPLRQSMDSLKITDNDLKVWYKEEHEYFESLGKETPWDVHAMAYVEALETLDAASARLDTVSNQFLSSVPEDYQFNLENAYASQTSTTRRLETSRQSLRDDYNAALTEVRTIELAMGITRRWERTDEAYIATAKYLAHRAYHRALNNLQRLVVQRLFELRKLNLQKTVYRVRTHISKALQSRSKAIQAAVKIYNAAALALNPPRPTVDWSKVSHYSFLDEFALLHDEHNDVRSKPWSTSLAREVMRKARRIEHAQEQLVRSRVEALRLYTWIVDEETFFKALLLTLQHDNSPILSAVTDYCQRHRRVNACHLIRLQQLSNLPSFCTDLKRVGGLDRNVVADADDYVQLDDEEQEGDIGGLIEYMSR</sequence>
<evidence type="ECO:0000313" key="2">
    <source>
        <dbReference type="EMBL" id="EPS95594.1"/>
    </source>
</evidence>
<gene>
    <name evidence="2" type="ORF">FOMPIDRAFT_1032813</name>
</gene>
<keyword evidence="3" id="KW-1185">Reference proteome</keyword>
<name>S8FAI0_FOMSC</name>
<dbReference type="eggNOG" id="ENOG502SKEZ">
    <property type="taxonomic scope" value="Eukaryota"/>
</dbReference>
<dbReference type="InParanoid" id="S8FAI0"/>
<organism evidence="2 3">
    <name type="scientific">Fomitopsis schrenkii</name>
    <name type="common">Brown rot fungus</name>
    <dbReference type="NCBI Taxonomy" id="2126942"/>
    <lineage>
        <taxon>Eukaryota</taxon>
        <taxon>Fungi</taxon>
        <taxon>Dikarya</taxon>
        <taxon>Basidiomycota</taxon>
        <taxon>Agaricomycotina</taxon>
        <taxon>Agaricomycetes</taxon>
        <taxon>Polyporales</taxon>
        <taxon>Fomitopsis</taxon>
    </lineage>
</organism>
<reference evidence="2 3" key="1">
    <citation type="journal article" date="2012" name="Science">
        <title>The Paleozoic origin of enzymatic lignin decomposition reconstructed from 31 fungal genomes.</title>
        <authorList>
            <person name="Floudas D."/>
            <person name="Binder M."/>
            <person name="Riley R."/>
            <person name="Barry K."/>
            <person name="Blanchette R.A."/>
            <person name="Henrissat B."/>
            <person name="Martinez A.T."/>
            <person name="Otillar R."/>
            <person name="Spatafora J.W."/>
            <person name="Yadav J.S."/>
            <person name="Aerts A."/>
            <person name="Benoit I."/>
            <person name="Boyd A."/>
            <person name="Carlson A."/>
            <person name="Copeland A."/>
            <person name="Coutinho P.M."/>
            <person name="de Vries R.P."/>
            <person name="Ferreira P."/>
            <person name="Findley K."/>
            <person name="Foster B."/>
            <person name="Gaskell J."/>
            <person name="Glotzer D."/>
            <person name="Gorecki P."/>
            <person name="Heitman J."/>
            <person name="Hesse C."/>
            <person name="Hori C."/>
            <person name="Igarashi K."/>
            <person name="Jurgens J.A."/>
            <person name="Kallen N."/>
            <person name="Kersten P."/>
            <person name="Kohler A."/>
            <person name="Kuees U."/>
            <person name="Kumar T.K.A."/>
            <person name="Kuo A."/>
            <person name="LaButti K."/>
            <person name="Larrondo L.F."/>
            <person name="Lindquist E."/>
            <person name="Ling A."/>
            <person name="Lombard V."/>
            <person name="Lucas S."/>
            <person name="Lundell T."/>
            <person name="Martin R."/>
            <person name="McLaughlin D.J."/>
            <person name="Morgenstern I."/>
            <person name="Morin E."/>
            <person name="Murat C."/>
            <person name="Nagy L.G."/>
            <person name="Nolan M."/>
            <person name="Ohm R.A."/>
            <person name="Patyshakuliyeva A."/>
            <person name="Rokas A."/>
            <person name="Ruiz-Duenas F.J."/>
            <person name="Sabat G."/>
            <person name="Salamov A."/>
            <person name="Samejima M."/>
            <person name="Schmutz J."/>
            <person name="Slot J.C."/>
            <person name="St John F."/>
            <person name="Stenlid J."/>
            <person name="Sun H."/>
            <person name="Sun S."/>
            <person name="Syed K."/>
            <person name="Tsang A."/>
            <person name="Wiebenga A."/>
            <person name="Young D."/>
            <person name="Pisabarro A."/>
            <person name="Eastwood D.C."/>
            <person name="Martin F."/>
            <person name="Cullen D."/>
            <person name="Grigoriev I.V."/>
            <person name="Hibbett D.S."/>
        </authorList>
    </citation>
    <scope>NUCLEOTIDE SEQUENCE</scope>
    <source>
        <strain evidence="3">FP-58527</strain>
    </source>
</reference>
<evidence type="ECO:0000313" key="3">
    <source>
        <dbReference type="Proteomes" id="UP000015241"/>
    </source>
</evidence>
<dbReference type="PANTHER" id="PTHR33096">
    <property type="entry name" value="CXC2 DOMAIN-CONTAINING PROTEIN"/>
    <property type="match status" value="1"/>
</dbReference>
<dbReference type="PANTHER" id="PTHR33096:SF1">
    <property type="entry name" value="CXC1-LIKE CYSTEINE CLUSTER ASSOCIATED WITH KDZ TRANSPOSASES DOMAIN-CONTAINING PROTEIN"/>
    <property type="match status" value="1"/>
</dbReference>
<dbReference type="HOGENOM" id="CLU_013084_2_1_1"/>
<accession>S8FAI0</accession>
<dbReference type="Proteomes" id="UP000015241">
    <property type="component" value="Unassembled WGS sequence"/>
</dbReference>
<evidence type="ECO:0000256" key="1">
    <source>
        <dbReference type="SAM" id="MobiDB-lite"/>
    </source>
</evidence>
<dbReference type="InterPro" id="IPR040521">
    <property type="entry name" value="KDZ"/>
</dbReference>